<evidence type="ECO:0000256" key="3">
    <source>
        <dbReference type="ARBA" id="ARBA00022694"/>
    </source>
</evidence>
<dbReference type="Pfam" id="PF01171">
    <property type="entry name" value="ATP_bind_3"/>
    <property type="match status" value="1"/>
</dbReference>
<evidence type="ECO:0000259" key="9">
    <source>
        <dbReference type="Pfam" id="PF01171"/>
    </source>
</evidence>
<dbReference type="PANTHER" id="PTHR43033:SF3">
    <property type="entry name" value="TRNA(ILE)-LYSIDINE SYNTHETASE"/>
    <property type="match status" value="1"/>
</dbReference>
<dbReference type="EMBL" id="KV784358">
    <property type="protein sequence ID" value="OEU16890.1"/>
    <property type="molecule type" value="Genomic_DNA"/>
</dbReference>
<evidence type="ECO:0000256" key="2">
    <source>
        <dbReference type="ARBA" id="ARBA00022598"/>
    </source>
</evidence>
<evidence type="ECO:0000313" key="11">
    <source>
        <dbReference type="Proteomes" id="UP000095751"/>
    </source>
</evidence>
<feature type="domain" description="tRNA(Ile)-lysidine/2-thiocytidine synthase N-terminal" evidence="9">
    <location>
        <begin position="489"/>
        <end position="677"/>
    </location>
</feature>
<evidence type="ECO:0000256" key="1">
    <source>
        <dbReference type="ARBA" id="ARBA00013267"/>
    </source>
</evidence>
<dbReference type="OrthoDB" id="434144at2759"/>
<evidence type="ECO:0000256" key="5">
    <source>
        <dbReference type="ARBA" id="ARBA00022840"/>
    </source>
</evidence>
<dbReference type="GO" id="GO:0005524">
    <property type="term" value="F:ATP binding"/>
    <property type="evidence" value="ECO:0007669"/>
    <property type="project" value="UniProtKB-KW"/>
</dbReference>
<evidence type="ECO:0000256" key="6">
    <source>
        <dbReference type="ARBA" id="ARBA00048539"/>
    </source>
</evidence>
<feature type="compositionally biased region" description="Low complexity" evidence="8">
    <location>
        <begin position="379"/>
        <end position="398"/>
    </location>
</feature>
<gene>
    <name evidence="10" type="ORF">FRACYDRAFT_239484</name>
</gene>
<organism evidence="10 11">
    <name type="scientific">Fragilariopsis cylindrus CCMP1102</name>
    <dbReference type="NCBI Taxonomy" id="635003"/>
    <lineage>
        <taxon>Eukaryota</taxon>
        <taxon>Sar</taxon>
        <taxon>Stramenopiles</taxon>
        <taxon>Ochrophyta</taxon>
        <taxon>Bacillariophyta</taxon>
        <taxon>Bacillariophyceae</taxon>
        <taxon>Bacillariophycidae</taxon>
        <taxon>Bacillariales</taxon>
        <taxon>Bacillariaceae</taxon>
        <taxon>Fragilariopsis</taxon>
    </lineage>
</organism>
<sequence length="971" mass="109312">MAIFLFVFRYWKRVGSDDHSDDDDDDDDCRGMVSFWKFLERRIREAFLKVNAKSRSILSINPEKINGTAAHLSSSMPLSFRSILTSLTSSMNTTYSSICDGGAVSNNNSSSSIIINKQCNDSRREIRDNICAIQSVLNYWFGQHPPDVSQKLLWMIQSTQHRDKVDAEIATKFEHLLRDLSSHTTTTNNNNNNDDDDGESSIAIPSNHSLLWKKWVLDPDGIYGATGKIAAIIVLDQFSRHILRHCETIRTRNDSDNDINNNTKKSELNHLILLSKDHLDRLALETAKLLIRDHSDELDCGMIPLPMQIFAFMPYRHAGTMDSVRYVQKKVEEIANLQEQNEAMIGRFRKATNRRLAVLQDEQRRTGTSDKAMITGKMTNKNNNDNHSNNNDDTNATDVDGEVQSRTAASTDTNTDTTSPNFSDDDILETFPFDAEMTAALTHPIHKTIVQFLSDQGIHPIIASSKGGKGSDAGDGKTETNNDKNKAAIIISLSGGVDSMVIVRVLAHLKTSCGYDYLIVHAVHIDYANRPESGAEADYVRRYCEENLGTNTIEFTCRLIGEVTRGVTSRDDYERIAREIRYDSYRDTVAKAKNDMGICSKEEQRNTIVGVMLGHHRGDLRENVLSNSHKGCGPLDLSGMTEVSKNDGITIYRPLLPLEKTFVLDYAHKFGVPYFKDTILLHIGVQEEIYGDGSMNNLSNLAVESDECRALLNKSMIRPFLDSVVHRPMGIIIETTKWKDQPVFFWKVVLREALHSVGLGMFSDKSVTAFLQRIKAKKLKAAWLQCRKDYGVYLETDGRVFVFYPSSFPWSKKDAYGLDGQVLDFETVKIVGPWKVKSEIASGASYQDSPQLPGIWLAKKAVFSIESFMDGNVEYFLAAPTWFDNDVDDFIPRPLIFRQFSKADRPPAWKNCDLRIQSTLPVLGNDAIASNFIKDSTGTELTHNVDGKMRPNPERMIRISIQLMEHDSGGE</sequence>
<evidence type="ECO:0000256" key="7">
    <source>
        <dbReference type="SAM" id="Coils"/>
    </source>
</evidence>
<name>A0A1E7FFE3_9STRA</name>
<evidence type="ECO:0000256" key="8">
    <source>
        <dbReference type="SAM" id="MobiDB-lite"/>
    </source>
</evidence>
<dbReference type="CDD" id="cd01992">
    <property type="entry name" value="TilS_N"/>
    <property type="match status" value="1"/>
</dbReference>
<dbReference type="SUPFAM" id="SSF52402">
    <property type="entry name" value="Adenine nucleotide alpha hydrolases-like"/>
    <property type="match status" value="1"/>
</dbReference>
<dbReference type="Pfam" id="PF06041">
    <property type="entry name" value="DUF924"/>
    <property type="match status" value="1"/>
</dbReference>
<evidence type="ECO:0000256" key="4">
    <source>
        <dbReference type="ARBA" id="ARBA00022741"/>
    </source>
</evidence>
<feature type="coiled-coil region" evidence="7">
    <location>
        <begin position="327"/>
        <end position="354"/>
    </location>
</feature>
<dbReference type="InParanoid" id="A0A1E7FFE3"/>
<dbReference type="Gene3D" id="1.20.58.320">
    <property type="entry name" value="TPR-like"/>
    <property type="match status" value="1"/>
</dbReference>
<proteinExistence type="predicted"/>
<dbReference type="InterPro" id="IPR012795">
    <property type="entry name" value="tRNA_Ile_lys_synt_N"/>
</dbReference>
<dbReference type="InterPro" id="IPR010323">
    <property type="entry name" value="DUF924"/>
</dbReference>
<dbReference type="AlphaFoldDB" id="A0A1E7FFE3"/>
<dbReference type="Gene3D" id="3.40.50.620">
    <property type="entry name" value="HUPs"/>
    <property type="match status" value="1"/>
</dbReference>
<feature type="compositionally biased region" description="Low complexity" evidence="8">
    <location>
        <begin position="407"/>
        <end position="422"/>
    </location>
</feature>
<keyword evidence="2" id="KW-0436">Ligase</keyword>
<comment type="catalytic activity">
    <reaction evidence="6">
        <text>cytidine(34) in tRNA(Ile2) + L-lysine + ATP = lysidine(34) in tRNA(Ile2) + AMP + diphosphate + H(+)</text>
        <dbReference type="Rhea" id="RHEA:43744"/>
        <dbReference type="Rhea" id="RHEA-COMP:10625"/>
        <dbReference type="Rhea" id="RHEA-COMP:10670"/>
        <dbReference type="ChEBI" id="CHEBI:15378"/>
        <dbReference type="ChEBI" id="CHEBI:30616"/>
        <dbReference type="ChEBI" id="CHEBI:32551"/>
        <dbReference type="ChEBI" id="CHEBI:33019"/>
        <dbReference type="ChEBI" id="CHEBI:82748"/>
        <dbReference type="ChEBI" id="CHEBI:83665"/>
        <dbReference type="ChEBI" id="CHEBI:456215"/>
        <dbReference type="EC" id="6.3.4.19"/>
    </reaction>
</comment>
<accession>A0A1E7FFE3</accession>
<dbReference type="NCBIfam" id="TIGR02432">
    <property type="entry name" value="lysidine_TilS_N"/>
    <property type="match status" value="1"/>
</dbReference>
<dbReference type="InterPro" id="IPR014729">
    <property type="entry name" value="Rossmann-like_a/b/a_fold"/>
</dbReference>
<dbReference type="GO" id="GO:0032267">
    <property type="term" value="F:tRNA(Ile)-lysidine synthase activity"/>
    <property type="evidence" value="ECO:0007669"/>
    <property type="project" value="UniProtKB-EC"/>
</dbReference>
<dbReference type="SUPFAM" id="SSF48452">
    <property type="entry name" value="TPR-like"/>
    <property type="match status" value="1"/>
</dbReference>
<keyword evidence="4" id="KW-0547">Nucleotide-binding</keyword>
<dbReference type="PANTHER" id="PTHR43033">
    <property type="entry name" value="TRNA(ILE)-LYSIDINE SYNTHASE-RELATED"/>
    <property type="match status" value="1"/>
</dbReference>
<dbReference type="KEGG" id="fcy:FRACYDRAFT_239484"/>
<protein>
    <recommendedName>
        <fullName evidence="1">tRNA(Ile)-lysidine synthetase</fullName>
        <ecNumber evidence="1">6.3.4.19</ecNumber>
    </recommendedName>
</protein>
<keyword evidence="7" id="KW-0175">Coiled coil</keyword>
<dbReference type="InterPro" id="IPR011990">
    <property type="entry name" value="TPR-like_helical_dom_sf"/>
</dbReference>
<keyword evidence="11" id="KW-1185">Reference proteome</keyword>
<dbReference type="InterPro" id="IPR011063">
    <property type="entry name" value="TilS/TtcA_N"/>
</dbReference>
<dbReference type="InterPro" id="IPR012094">
    <property type="entry name" value="tRNA_Ile_lys_synt"/>
</dbReference>
<dbReference type="EC" id="6.3.4.19" evidence="1"/>
<keyword evidence="3" id="KW-0819">tRNA processing</keyword>
<dbReference type="GO" id="GO:0008033">
    <property type="term" value="P:tRNA processing"/>
    <property type="evidence" value="ECO:0007669"/>
    <property type="project" value="UniProtKB-KW"/>
</dbReference>
<evidence type="ECO:0000313" key="10">
    <source>
        <dbReference type="EMBL" id="OEU16890.1"/>
    </source>
</evidence>
<keyword evidence="5" id="KW-0067">ATP-binding</keyword>
<dbReference type="Proteomes" id="UP000095751">
    <property type="component" value="Unassembled WGS sequence"/>
</dbReference>
<reference evidence="10 11" key="1">
    <citation type="submission" date="2016-09" db="EMBL/GenBank/DDBJ databases">
        <title>Extensive genetic diversity and differential bi-allelic expression allows diatom success in the polar Southern Ocean.</title>
        <authorList>
            <consortium name="DOE Joint Genome Institute"/>
            <person name="Mock T."/>
            <person name="Otillar R.P."/>
            <person name="Strauss J."/>
            <person name="Dupont C."/>
            <person name="Frickenhaus S."/>
            <person name="Maumus F."/>
            <person name="Mcmullan M."/>
            <person name="Sanges R."/>
            <person name="Schmutz J."/>
            <person name="Toseland A."/>
            <person name="Valas R."/>
            <person name="Veluchamy A."/>
            <person name="Ward B.J."/>
            <person name="Allen A."/>
            <person name="Barry K."/>
            <person name="Falciatore A."/>
            <person name="Ferrante M."/>
            <person name="Fortunato A.E."/>
            <person name="Gloeckner G."/>
            <person name="Gruber A."/>
            <person name="Hipkin R."/>
            <person name="Janech M."/>
            <person name="Kroth P."/>
            <person name="Leese F."/>
            <person name="Lindquist E."/>
            <person name="Lyon B.R."/>
            <person name="Martin J."/>
            <person name="Mayer C."/>
            <person name="Parker M."/>
            <person name="Quesneville H."/>
            <person name="Raymond J."/>
            <person name="Uhlig C."/>
            <person name="Valentin K.U."/>
            <person name="Worden A.Z."/>
            <person name="Armbrust E.V."/>
            <person name="Bowler C."/>
            <person name="Green B."/>
            <person name="Moulton V."/>
            <person name="Van Oosterhout C."/>
            <person name="Grigoriev I."/>
        </authorList>
    </citation>
    <scope>NUCLEOTIDE SEQUENCE [LARGE SCALE GENOMIC DNA]</scope>
    <source>
        <strain evidence="10 11">CCMP1102</strain>
    </source>
</reference>
<feature type="region of interest" description="Disordered" evidence="8">
    <location>
        <begin position="361"/>
        <end position="424"/>
    </location>
</feature>